<dbReference type="PANTHER" id="PTHR24123:SF33">
    <property type="entry name" value="PROTEIN HOS4"/>
    <property type="match status" value="1"/>
</dbReference>
<feature type="repeat" description="ANK" evidence="3">
    <location>
        <begin position="1399"/>
        <end position="1431"/>
    </location>
</feature>
<sequence length="1649" mass="182246">MASSMDTFSEAEVSFEAKNWAAARDNFQKGHKDKKAMAEFLAHQTTPQQARSSCLEAQTRANSQYNPGLGGVLSKIETFMKVGDLAMKSAPESVGLAWTGIRLCLHSVEDDFATFNLFSGAAADIIGILISCRVYGKMYGGHKGPEDFQELHRKVVEYIPGIYTDILNFSYAMNKHMGRNTGLRIIRGMLTSASAKFQPMIDGIRANEQTMSGYASKATNQLTIHYQEVGLQKQGVGLQMQQTMMADLSVIRDTLESSMEVNKIYLNQIRQLEEDKKSMKKKTPLDKAKELFEDNAKRLEPTNAAETALEKHKSRREKNTCNWIFELEEYRKWRSSTESSLLWVSGVGGLGKSILMSTVIDELLETFRLETGCSAQYFFCSAGEDSTRLVARIKKQLLHQLYQTALSDESSDLLDKSNDVISNFLGKKDSADSKPGSQQKKSEKATGFEDAYPSLAKILGKKVFLVIDALDECTDRKDAGLLKTFQETLSASELPLKIMVCSRPEPDIVDDLVDKPAIKVEDHNGPDIEKAAKAKLEELPGLSRDERTLACKSIVEKAKGLFRCVDPAIEFLKKPWRRPLEKRLAELPDGLDNSYQQILRQTDPDYLELLNVGLTWSIFAQIKPTVAEIMDEYSCAYAEGIEGTDENPYDTMDNHLIGDQIRRAGSGTFLEVAGNEVSVRHTTVKEFFLKANPAVEVSNGHCIDDLCAKCQSKRSVDQPLTISEKEGQLRMAITIFKHLNSPLFQKRYLRKEDDDTKPAEPRGTIPTQTNSTENDDSKSGEQSTTATDTNGSVNKAADAANLVNGKPPLNGNTTSSTSLEEVSAPGGGKTSLDAVNGDEIVDAEKATRSGDDSKHPPADSTHLDVEGKAKGDGEADLEESLEQPEHEPFPDDDDDEGGRRDSEIFEEPVADSAQVPARPKRYELSYWPAHLASAEKLWTPEEREKSEEWKELWKLVIQFLCESPDAFKIWQQHYMELDDDYEANNTLLSPLQLAAAYGIPGLVKILLDRGEPAAATSEDGRSALWFAADCTDVEVITLLLEKGASPNARKDFPPPFHVLLWWNPKLEFVKLMLEHGADCNIIDQWGFNVMHWFALFGSDVEVLKVLLKAYGDINVPDSFGETPLHKVMYNSRDLSLELLRAFLENGADVNKDDKESQRPLYEVCAVGNTEAANMLLDHGADIHDDDIFGQTAVHIAAACGHLDVVKLLTERGANLELGDKHGRTPLFLACSNGNLETARFLLQAMRDKEHDSVNTAMNDGRTPLSKAAGRGHVEVVKMLFKEVDAAFAVNAQETAKRRTALHWAAYNGRTEVVDVLLQKGADATIEDANGKTALALCGQGWAKDKSGDRVPIIVALVDHDRETAARDTELMATAAIKGSTKVIEKLLDARAHPTKQDEHGWTPLQLAKQYGNTDAATLLAKRGAEVGSRPNRWNTANEKIKVSEDGCDLEYVGEPCDDASGVQILANHPIPAGIERFYYEIEIKKDVGDDKKIFNAIGFSTQPARLDRMPGWYNASAPSFAYHGDDGRLYANSNQSSREYAGPYGKGNTIGCGVIYNDSVQGTIFYTRNGEPQGPAFSKDVKGRLYPVIGMTEPVAIAVNFGNDVESTPFKWEPGNSGKYDVDATEMEKDEEPITVQVPIEFGISIPPI</sequence>
<dbReference type="InterPro" id="IPR027417">
    <property type="entry name" value="P-loop_NTPase"/>
</dbReference>
<dbReference type="PROSITE" id="PS50188">
    <property type="entry name" value="B302_SPRY"/>
    <property type="match status" value="1"/>
</dbReference>
<dbReference type="Gene3D" id="3.40.50.300">
    <property type="entry name" value="P-loop containing nucleotide triphosphate hydrolases"/>
    <property type="match status" value="1"/>
</dbReference>
<evidence type="ECO:0000313" key="8">
    <source>
        <dbReference type="Proteomes" id="UP000664203"/>
    </source>
</evidence>
<keyword evidence="8" id="KW-1185">Reference proteome</keyword>
<evidence type="ECO:0000256" key="1">
    <source>
        <dbReference type="ARBA" id="ARBA00022737"/>
    </source>
</evidence>
<dbReference type="PRINTS" id="PR01415">
    <property type="entry name" value="ANKYRIN"/>
</dbReference>
<dbReference type="InterPro" id="IPR003877">
    <property type="entry name" value="SPRY_dom"/>
</dbReference>
<dbReference type="Pfam" id="PF24883">
    <property type="entry name" value="NPHP3_N"/>
    <property type="match status" value="1"/>
</dbReference>
<feature type="repeat" description="ANK" evidence="3">
    <location>
        <begin position="1296"/>
        <end position="1328"/>
    </location>
</feature>
<feature type="region of interest" description="Disordered" evidence="5">
    <location>
        <begin position="752"/>
        <end position="900"/>
    </location>
</feature>
<dbReference type="OrthoDB" id="341259at2759"/>
<feature type="repeat" description="ANK" evidence="3">
    <location>
        <begin position="1019"/>
        <end position="1051"/>
    </location>
</feature>
<feature type="repeat" description="ANK" evidence="3">
    <location>
        <begin position="1155"/>
        <end position="1187"/>
    </location>
</feature>
<gene>
    <name evidence="7" type="ORF">ALECFALPRED_004539</name>
</gene>
<dbReference type="Gene3D" id="1.25.40.20">
    <property type="entry name" value="Ankyrin repeat-containing domain"/>
    <property type="match status" value="3"/>
</dbReference>
<organism evidence="7 8">
    <name type="scientific">Alectoria fallacina</name>
    <dbReference type="NCBI Taxonomy" id="1903189"/>
    <lineage>
        <taxon>Eukaryota</taxon>
        <taxon>Fungi</taxon>
        <taxon>Dikarya</taxon>
        <taxon>Ascomycota</taxon>
        <taxon>Pezizomycotina</taxon>
        <taxon>Lecanoromycetes</taxon>
        <taxon>OSLEUM clade</taxon>
        <taxon>Lecanoromycetidae</taxon>
        <taxon>Lecanorales</taxon>
        <taxon>Lecanorineae</taxon>
        <taxon>Parmeliaceae</taxon>
        <taxon>Alectoria</taxon>
    </lineage>
</organism>
<evidence type="ECO:0000256" key="5">
    <source>
        <dbReference type="SAM" id="MobiDB-lite"/>
    </source>
</evidence>
<keyword evidence="1" id="KW-0677">Repeat</keyword>
<feature type="region of interest" description="Disordered" evidence="5">
    <location>
        <begin position="426"/>
        <end position="445"/>
    </location>
</feature>
<dbReference type="SMART" id="SM00449">
    <property type="entry name" value="SPRY"/>
    <property type="match status" value="1"/>
</dbReference>
<dbReference type="InterPro" id="IPR013320">
    <property type="entry name" value="ConA-like_dom_sf"/>
</dbReference>
<dbReference type="SUPFAM" id="SSF48403">
    <property type="entry name" value="Ankyrin repeat"/>
    <property type="match status" value="2"/>
</dbReference>
<proteinExistence type="predicted"/>
<feature type="compositionally biased region" description="Polar residues" evidence="5">
    <location>
        <begin position="780"/>
        <end position="793"/>
    </location>
</feature>
<evidence type="ECO:0000256" key="2">
    <source>
        <dbReference type="ARBA" id="ARBA00023043"/>
    </source>
</evidence>
<feature type="repeat" description="ANK" evidence="3">
    <location>
        <begin position="1119"/>
        <end position="1154"/>
    </location>
</feature>
<evidence type="ECO:0000256" key="4">
    <source>
        <dbReference type="SAM" id="Coils"/>
    </source>
</evidence>
<dbReference type="PROSITE" id="PS50088">
    <property type="entry name" value="ANK_REPEAT"/>
    <property type="match status" value="8"/>
</dbReference>
<dbReference type="InterPro" id="IPR056884">
    <property type="entry name" value="NPHP3-like_N"/>
</dbReference>
<evidence type="ECO:0000313" key="7">
    <source>
        <dbReference type="EMBL" id="CAF9930157.1"/>
    </source>
</evidence>
<dbReference type="SUPFAM" id="SSF52540">
    <property type="entry name" value="P-loop containing nucleoside triphosphate hydrolases"/>
    <property type="match status" value="1"/>
</dbReference>
<feature type="repeat" description="ANK" evidence="3">
    <location>
        <begin position="1221"/>
        <end position="1243"/>
    </location>
</feature>
<feature type="repeat" description="ANK" evidence="3">
    <location>
        <begin position="1188"/>
        <end position="1220"/>
    </location>
</feature>
<keyword evidence="2 3" id="KW-0040">ANK repeat</keyword>
<dbReference type="Proteomes" id="UP000664203">
    <property type="component" value="Unassembled WGS sequence"/>
</dbReference>
<feature type="coiled-coil region" evidence="4">
    <location>
        <begin position="255"/>
        <end position="282"/>
    </location>
</feature>
<evidence type="ECO:0000259" key="6">
    <source>
        <dbReference type="PROSITE" id="PS50188"/>
    </source>
</evidence>
<dbReference type="InterPro" id="IPR002110">
    <property type="entry name" value="Ankyrin_rpt"/>
</dbReference>
<dbReference type="PROSITE" id="PS50297">
    <property type="entry name" value="ANK_REP_REGION"/>
    <property type="match status" value="8"/>
</dbReference>
<dbReference type="InterPro" id="IPR044736">
    <property type="entry name" value="Gid1/RanBPM/SPLA_SPRY"/>
</dbReference>
<evidence type="ECO:0000256" key="3">
    <source>
        <dbReference type="PROSITE-ProRule" id="PRU00023"/>
    </source>
</evidence>
<reference evidence="7" key="1">
    <citation type="submission" date="2021-03" db="EMBL/GenBank/DDBJ databases">
        <authorList>
            <person name="Tagirdzhanova G."/>
        </authorList>
    </citation>
    <scope>NUCLEOTIDE SEQUENCE</scope>
</reference>
<dbReference type="Pfam" id="PF00622">
    <property type="entry name" value="SPRY"/>
    <property type="match status" value="1"/>
</dbReference>
<dbReference type="InterPro" id="IPR043136">
    <property type="entry name" value="B30.2/SPRY_sf"/>
</dbReference>
<dbReference type="InterPro" id="IPR001870">
    <property type="entry name" value="B30.2/SPRY"/>
</dbReference>
<keyword evidence="4" id="KW-0175">Coiled coil</keyword>
<feature type="repeat" description="ANK" evidence="3">
    <location>
        <begin position="1259"/>
        <end position="1281"/>
    </location>
</feature>
<dbReference type="Pfam" id="PF12796">
    <property type="entry name" value="Ank_2"/>
    <property type="match status" value="5"/>
</dbReference>
<accession>A0A8H3IJC1</accession>
<dbReference type="EMBL" id="CAJPDR010000280">
    <property type="protein sequence ID" value="CAF9930157.1"/>
    <property type="molecule type" value="Genomic_DNA"/>
</dbReference>
<protein>
    <recommendedName>
        <fullName evidence="6">B30.2/SPRY domain-containing protein</fullName>
    </recommendedName>
</protein>
<feature type="compositionally biased region" description="Basic and acidic residues" evidence="5">
    <location>
        <begin position="842"/>
        <end position="873"/>
    </location>
</feature>
<comment type="caution">
    <text evidence="7">The sequence shown here is derived from an EMBL/GenBank/DDBJ whole genome shotgun (WGS) entry which is preliminary data.</text>
</comment>
<dbReference type="PANTHER" id="PTHR24123">
    <property type="entry name" value="ANKYRIN REPEAT-CONTAINING"/>
    <property type="match status" value="1"/>
</dbReference>
<dbReference type="InterPro" id="IPR051165">
    <property type="entry name" value="Multifunctional_ANK_Repeat"/>
</dbReference>
<feature type="domain" description="B30.2/SPRY" evidence="6">
    <location>
        <begin position="1406"/>
        <end position="1606"/>
    </location>
</feature>
<dbReference type="SMART" id="SM00248">
    <property type="entry name" value="ANK"/>
    <property type="match status" value="13"/>
</dbReference>
<dbReference type="Gene3D" id="2.60.120.920">
    <property type="match status" value="1"/>
</dbReference>
<name>A0A8H3IJC1_9LECA</name>
<dbReference type="SUPFAM" id="SSF49899">
    <property type="entry name" value="Concanavalin A-like lectins/glucanases"/>
    <property type="match status" value="1"/>
</dbReference>
<dbReference type="CDD" id="cd12885">
    <property type="entry name" value="SPRY_RanBP_like"/>
    <property type="match status" value="1"/>
</dbReference>
<feature type="compositionally biased region" description="Polar residues" evidence="5">
    <location>
        <begin position="810"/>
        <end position="820"/>
    </location>
</feature>
<dbReference type="InterPro" id="IPR036770">
    <property type="entry name" value="Ankyrin_rpt-contain_sf"/>
</dbReference>